<evidence type="ECO:0000256" key="3">
    <source>
        <dbReference type="ARBA" id="ARBA00004776"/>
    </source>
</evidence>
<keyword evidence="7" id="KW-0808">Transferase</keyword>
<dbReference type="SUPFAM" id="SSF53448">
    <property type="entry name" value="Nucleotide-diphospho-sugar transferases"/>
    <property type="match status" value="1"/>
</dbReference>
<dbReference type="Pfam" id="PF13506">
    <property type="entry name" value="Glyco_transf_21"/>
    <property type="match status" value="1"/>
</dbReference>
<comment type="similarity">
    <text evidence="5">Belongs to the glycosyltransferase 2 family.</text>
</comment>
<dbReference type="AlphaFoldDB" id="A0A7G7MQL9"/>
<evidence type="ECO:0000256" key="4">
    <source>
        <dbReference type="ARBA" id="ARBA00004991"/>
    </source>
</evidence>
<evidence type="ECO:0000256" key="8">
    <source>
        <dbReference type="ARBA" id="ARBA00022692"/>
    </source>
</evidence>
<dbReference type="PANTHER" id="PTHR43179">
    <property type="entry name" value="RHAMNOSYLTRANSFERASE WBBL"/>
    <property type="match status" value="1"/>
</dbReference>
<dbReference type="Gene3D" id="3.90.550.10">
    <property type="entry name" value="Spore Coat Polysaccharide Biosynthesis Protein SpsA, Chain A"/>
    <property type="match status" value="1"/>
</dbReference>
<name>A0A7G7MQL9_9PSEU</name>
<evidence type="ECO:0000256" key="5">
    <source>
        <dbReference type="ARBA" id="ARBA00006739"/>
    </source>
</evidence>
<evidence type="ECO:0000313" key="13">
    <source>
        <dbReference type="Proteomes" id="UP000515728"/>
    </source>
</evidence>
<dbReference type="InterPro" id="IPR001173">
    <property type="entry name" value="Glyco_trans_2-like"/>
</dbReference>
<keyword evidence="13" id="KW-1185">Reference proteome</keyword>
<comment type="subcellular location">
    <subcellularLocation>
        <location evidence="1">Membrane</location>
        <topology evidence="1">Multi-pass membrane protein</topology>
    </subcellularLocation>
</comment>
<comment type="pathway">
    <text evidence="3">Cell wall biogenesis; cell wall polysaccharide biosynthesis.</text>
</comment>
<keyword evidence="10" id="KW-0472">Membrane</keyword>
<organism evidence="12 13">
    <name type="scientific">Pseudonocardia petroleophila</name>
    <dbReference type="NCBI Taxonomy" id="37331"/>
    <lineage>
        <taxon>Bacteria</taxon>
        <taxon>Bacillati</taxon>
        <taxon>Actinomycetota</taxon>
        <taxon>Actinomycetes</taxon>
        <taxon>Pseudonocardiales</taxon>
        <taxon>Pseudonocardiaceae</taxon>
        <taxon>Pseudonocardia</taxon>
    </lineage>
</organism>
<evidence type="ECO:0000256" key="10">
    <source>
        <dbReference type="ARBA" id="ARBA00023136"/>
    </source>
</evidence>
<protein>
    <submittedName>
        <fullName evidence="12">Glycosyltransferase family 2 protein</fullName>
    </submittedName>
</protein>
<reference evidence="12 13" key="1">
    <citation type="submission" date="2020-08" db="EMBL/GenBank/DDBJ databases">
        <authorList>
            <person name="Mo P."/>
        </authorList>
    </citation>
    <scope>NUCLEOTIDE SEQUENCE [LARGE SCALE GENOMIC DNA]</scope>
    <source>
        <strain evidence="12 13">CGMCC 4.1532</strain>
    </source>
</reference>
<proteinExistence type="inferred from homology"/>
<dbReference type="PANTHER" id="PTHR43179:SF12">
    <property type="entry name" value="GALACTOFURANOSYLTRANSFERASE GLFT2"/>
    <property type="match status" value="1"/>
</dbReference>
<gene>
    <name evidence="12" type="ORF">H6H00_15150</name>
</gene>
<evidence type="ECO:0000313" key="12">
    <source>
        <dbReference type="EMBL" id="QNG55080.1"/>
    </source>
</evidence>
<keyword evidence="8" id="KW-0812">Transmembrane</keyword>
<dbReference type="GO" id="GO:0016020">
    <property type="term" value="C:membrane"/>
    <property type="evidence" value="ECO:0007669"/>
    <property type="project" value="UniProtKB-SubCell"/>
</dbReference>
<keyword evidence="6" id="KW-0328">Glycosyltransferase</keyword>
<sequence length="315" mass="32803">MSADPAASDPAATDADPRTRGLDYEIVLVAYKSAGLVRALLDALPGRPVAVVDNGRGVDGLAEVVAGRPGVRYLDGPGRGFASGANLGARTSTHDIVIFVNPDSSPSPEILDALAADVAADPGLGAVSATTVLPDGSVEIGVGGWEPTAGRALVHAVGAHKVFPTAGLWARPVPGQPIELDWLSGACMAVRRSTFDRLGGFDEQFFVYNEDVAFGRSLREAGLRQRVRTDLLVPHLGGGSGDGKTHMLRLRGASLVRYVRLHHPASTVLGIRLALSLGYAPRYLLARARGRTGLAAEHAAYVTGLWRGAPAGVTT</sequence>
<keyword evidence="9" id="KW-1133">Transmembrane helix</keyword>
<dbReference type="Proteomes" id="UP000515728">
    <property type="component" value="Chromosome"/>
</dbReference>
<dbReference type="InterPro" id="IPR029044">
    <property type="entry name" value="Nucleotide-diphossugar_trans"/>
</dbReference>
<dbReference type="EMBL" id="CP060131">
    <property type="protein sequence ID" value="QNG55080.1"/>
    <property type="molecule type" value="Genomic_DNA"/>
</dbReference>
<dbReference type="KEGG" id="ppel:H6H00_15150"/>
<comment type="pathway">
    <text evidence="4">Sphingolipid metabolism.</text>
</comment>
<comment type="pathway">
    <text evidence="2">Lipid metabolism; sphingolipid metabolism.</text>
</comment>
<evidence type="ECO:0000256" key="2">
    <source>
        <dbReference type="ARBA" id="ARBA00004760"/>
    </source>
</evidence>
<dbReference type="InterPro" id="IPR025993">
    <property type="entry name" value="Ceramide_glucosylTrfase"/>
</dbReference>
<accession>A0A7G7MQL9</accession>
<feature type="domain" description="Glycosyltransferase 2-like" evidence="11">
    <location>
        <begin position="48"/>
        <end position="132"/>
    </location>
</feature>
<evidence type="ECO:0000256" key="6">
    <source>
        <dbReference type="ARBA" id="ARBA00022676"/>
    </source>
</evidence>
<dbReference type="RefSeq" id="WP_185721878.1">
    <property type="nucleotide sequence ID" value="NZ_BAAAWI010000001.1"/>
</dbReference>
<evidence type="ECO:0000259" key="11">
    <source>
        <dbReference type="Pfam" id="PF00535"/>
    </source>
</evidence>
<evidence type="ECO:0000256" key="9">
    <source>
        <dbReference type="ARBA" id="ARBA00022989"/>
    </source>
</evidence>
<dbReference type="Pfam" id="PF00535">
    <property type="entry name" value="Glycos_transf_2"/>
    <property type="match status" value="1"/>
</dbReference>
<evidence type="ECO:0000256" key="1">
    <source>
        <dbReference type="ARBA" id="ARBA00004141"/>
    </source>
</evidence>
<evidence type="ECO:0000256" key="7">
    <source>
        <dbReference type="ARBA" id="ARBA00022679"/>
    </source>
</evidence>
<dbReference type="GO" id="GO:0016757">
    <property type="term" value="F:glycosyltransferase activity"/>
    <property type="evidence" value="ECO:0007669"/>
    <property type="project" value="UniProtKB-KW"/>
</dbReference>